<dbReference type="RefSeq" id="WP_221289809.1">
    <property type="nucleotide sequence ID" value="NZ_AP024597.1"/>
</dbReference>
<protein>
    <submittedName>
        <fullName evidence="2">Uncharacterized protein</fullName>
    </submittedName>
</protein>
<feature type="transmembrane region" description="Helical" evidence="1">
    <location>
        <begin position="145"/>
        <end position="163"/>
    </location>
</feature>
<gene>
    <name evidence="2" type="ORF">KN1_10860</name>
</gene>
<keyword evidence="1" id="KW-0472">Membrane</keyword>
<feature type="transmembrane region" description="Helical" evidence="1">
    <location>
        <begin position="89"/>
        <end position="106"/>
    </location>
</feature>
<sequence length="186" mass="20865">MSEKLTKDDIIAIYTVFMSRYVKFSSIYFFLIAGSTLTDYLSISLKNLTISIIVGEAITGVIAGSYIILFLISIQFIKLNKLFLGFKNMLNYSLLKIILLVIYFLINRFLPYYSVPLFETIATPLAPVLLLLPPGSPVTNRFNRGIYLLSLTYLLISPVYYFVGVANSFLVASILLLAGGIYIAIR</sequence>
<evidence type="ECO:0000256" key="1">
    <source>
        <dbReference type="SAM" id="Phobius"/>
    </source>
</evidence>
<dbReference type="EMBL" id="AP024597">
    <property type="protein sequence ID" value="BCU69789.1"/>
    <property type="molecule type" value="Genomic_DNA"/>
</dbReference>
<proteinExistence type="predicted"/>
<dbReference type="KEGG" id="csty:KN1_10860"/>
<feature type="transmembrane region" description="Helical" evidence="1">
    <location>
        <begin position="21"/>
        <end position="43"/>
    </location>
</feature>
<name>A0A8D5U6L2_9CREN</name>
<keyword evidence="3" id="KW-1185">Reference proteome</keyword>
<dbReference type="GeneID" id="66162828"/>
<feature type="transmembrane region" description="Helical" evidence="1">
    <location>
        <begin position="49"/>
        <end position="77"/>
    </location>
</feature>
<keyword evidence="1" id="KW-0812">Transmembrane</keyword>
<organism evidence="2 3">
    <name type="scientific">Stygiolobus caldivivus</name>
    <dbReference type="NCBI Taxonomy" id="2824673"/>
    <lineage>
        <taxon>Archaea</taxon>
        <taxon>Thermoproteota</taxon>
        <taxon>Thermoprotei</taxon>
        <taxon>Sulfolobales</taxon>
        <taxon>Sulfolobaceae</taxon>
        <taxon>Stygiolobus</taxon>
    </lineage>
</organism>
<feature type="transmembrane region" description="Helical" evidence="1">
    <location>
        <begin position="112"/>
        <end position="133"/>
    </location>
</feature>
<evidence type="ECO:0000313" key="3">
    <source>
        <dbReference type="Proteomes" id="UP000825123"/>
    </source>
</evidence>
<reference evidence="2 3" key="1">
    <citation type="submission" date="2021-04" db="EMBL/GenBank/DDBJ databases">
        <title>Complete genome sequence of Stygiolobus sp. KN-1.</title>
        <authorList>
            <person name="Nakamura K."/>
            <person name="Sakai H."/>
            <person name="Kurosawa N."/>
        </authorList>
    </citation>
    <scope>NUCLEOTIDE SEQUENCE [LARGE SCALE GENOMIC DNA]</scope>
    <source>
        <strain evidence="2 3">KN-1</strain>
    </source>
</reference>
<accession>A0A8D5U6L2</accession>
<dbReference type="AlphaFoldDB" id="A0A8D5U6L2"/>
<keyword evidence="1" id="KW-1133">Transmembrane helix</keyword>
<evidence type="ECO:0000313" key="2">
    <source>
        <dbReference type="EMBL" id="BCU69789.1"/>
    </source>
</evidence>
<dbReference type="Proteomes" id="UP000825123">
    <property type="component" value="Chromosome"/>
</dbReference>
<feature type="transmembrane region" description="Helical" evidence="1">
    <location>
        <begin position="169"/>
        <end position="185"/>
    </location>
</feature>